<reference evidence="2" key="1">
    <citation type="submission" date="2014-06" db="EMBL/GenBank/DDBJ databases">
        <authorList>
            <person name="Winans N.J."/>
            <person name="Newell P.D."/>
            <person name="Douglas A.E."/>
        </authorList>
    </citation>
    <scope>NUCLEOTIDE SEQUENCE [LARGE SCALE GENOMIC DNA]</scope>
</reference>
<protein>
    <recommendedName>
        <fullName evidence="3">Pentapeptide repeat-containing protein</fullName>
    </recommendedName>
</protein>
<dbReference type="Gene3D" id="2.160.20.80">
    <property type="entry name" value="E3 ubiquitin-protein ligase SopA"/>
    <property type="match status" value="1"/>
</dbReference>
<organism evidence="1 2">
    <name type="scientific">Acetobacter indonesiensis</name>
    <dbReference type="NCBI Taxonomy" id="104101"/>
    <lineage>
        <taxon>Bacteria</taxon>
        <taxon>Pseudomonadati</taxon>
        <taxon>Pseudomonadota</taxon>
        <taxon>Alphaproteobacteria</taxon>
        <taxon>Acetobacterales</taxon>
        <taxon>Acetobacteraceae</taxon>
        <taxon>Acetobacter</taxon>
    </lineage>
</organism>
<dbReference type="Pfam" id="PF00805">
    <property type="entry name" value="Pentapeptide"/>
    <property type="match status" value="2"/>
</dbReference>
<dbReference type="EMBL" id="JOPA01000038">
    <property type="protein sequence ID" value="OUI91375.1"/>
    <property type="molecule type" value="Genomic_DNA"/>
</dbReference>
<dbReference type="PANTHER" id="PTHR14136">
    <property type="entry name" value="BTB_POZ DOMAIN-CONTAINING PROTEIN KCTD9"/>
    <property type="match status" value="1"/>
</dbReference>
<dbReference type="SUPFAM" id="SSF141571">
    <property type="entry name" value="Pentapeptide repeat-like"/>
    <property type="match status" value="1"/>
</dbReference>
<dbReference type="PANTHER" id="PTHR14136:SF17">
    <property type="entry name" value="BTB_POZ DOMAIN-CONTAINING PROTEIN KCTD9"/>
    <property type="match status" value="1"/>
</dbReference>
<comment type="caution">
    <text evidence="1">The sequence shown here is derived from an EMBL/GenBank/DDBJ whole genome shotgun (WGS) entry which is preliminary data.</text>
</comment>
<evidence type="ECO:0000313" key="1">
    <source>
        <dbReference type="EMBL" id="OUI91375.1"/>
    </source>
</evidence>
<proteinExistence type="predicted"/>
<dbReference type="AlphaFoldDB" id="A0A252ANX2"/>
<sequence>MKVEIKSHWDETVLFSCELPEEFNDKSAVEQIGYAVVEAIRADANLGGANLRGAYLGGANLRGANLGDANLGGAYLRGAYLGGANLRGATLGGANLGGANLRGAYLENTKFSDDVIANRAPLFLTGLDYDVLILDQHMKIGCELHSIANWRNFDNDRISKMDGLRARKFWKAHKESLLAICESDERGVLEQAKEVEPA</sequence>
<dbReference type="InterPro" id="IPR001646">
    <property type="entry name" value="5peptide_repeat"/>
</dbReference>
<name>A0A252ANX2_9PROT</name>
<evidence type="ECO:0000313" key="2">
    <source>
        <dbReference type="Proteomes" id="UP000194641"/>
    </source>
</evidence>
<evidence type="ECO:0008006" key="3">
    <source>
        <dbReference type="Google" id="ProtNLM"/>
    </source>
</evidence>
<dbReference type="Proteomes" id="UP000194641">
    <property type="component" value="Unassembled WGS sequence"/>
</dbReference>
<accession>A0A252ANX2</accession>
<gene>
    <name evidence="1" type="ORF">HK17_11775</name>
</gene>
<dbReference type="InterPro" id="IPR051082">
    <property type="entry name" value="Pentapeptide-BTB/POZ_domain"/>
</dbReference>